<feature type="transmembrane region" description="Helical" evidence="1">
    <location>
        <begin position="339"/>
        <end position="357"/>
    </location>
</feature>
<feature type="transmembrane region" description="Helical" evidence="1">
    <location>
        <begin position="287"/>
        <end position="309"/>
    </location>
</feature>
<dbReference type="Pfam" id="PF13231">
    <property type="entry name" value="PMT_2"/>
    <property type="match status" value="1"/>
</dbReference>
<dbReference type="InterPro" id="IPR038731">
    <property type="entry name" value="RgtA/B/C-like"/>
</dbReference>
<comment type="caution">
    <text evidence="3">The sequence shown here is derived from an EMBL/GenBank/DDBJ whole genome shotgun (WGS) entry which is preliminary data.</text>
</comment>
<gene>
    <name evidence="3" type="ORF">F4Y08_01960</name>
</gene>
<feature type="transmembrane region" description="Helical" evidence="1">
    <location>
        <begin position="1203"/>
        <end position="1223"/>
    </location>
</feature>
<feature type="domain" description="Glycosyltransferase RgtA/B/C/D-like" evidence="2">
    <location>
        <begin position="238"/>
        <end position="377"/>
    </location>
</feature>
<feature type="transmembrane region" description="Helical" evidence="1">
    <location>
        <begin position="118"/>
        <end position="136"/>
    </location>
</feature>
<feature type="transmembrane region" description="Helical" evidence="1">
    <location>
        <begin position="838"/>
        <end position="861"/>
    </location>
</feature>
<dbReference type="NCBIfam" id="TIGR03662">
    <property type="entry name" value="Chlor_Arch_YYY"/>
    <property type="match status" value="1"/>
</dbReference>
<dbReference type="Pfam" id="PF10060">
    <property type="entry name" value="DUF2298"/>
    <property type="match status" value="1"/>
</dbReference>
<dbReference type="InterPro" id="IPR018746">
    <property type="entry name" value="DUF2298"/>
</dbReference>
<feature type="transmembrane region" description="Helical" evidence="1">
    <location>
        <begin position="440"/>
        <end position="457"/>
    </location>
</feature>
<dbReference type="EMBL" id="VXPY01000013">
    <property type="protein sequence ID" value="MYD89091.1"/>
    <property type="molecule type" value="Genomic_DNA"/>
</dbReference>
<feature type="transmembrane region" description="Helical" evidence="1">
    <location>
        <begin position="873"/>
        <end position="891"/>
    </location>
</feature>
<keyword evidence="1" id="KW-1133">Transmembrane helix</keyword>
<accession>A0A6B1DPP8</accession>
<feature type="transmembrane region" description="Helical" evidence="1">
    <location>
        <begin position="478"/>
        <end position="496"/>
    </location>
</feature>
<feature type="transmembrane region" description="Helical" evidence="1">
    <location>
        <begin position="1020"/>
        <end position="1043"/>
    </location>
</feature>
<feature type="transmembrane region" description="Helical" evidence="1">
    <location>
        <begin position="1230"/>
        <end position="1249"/>
    </location>
</feature>
<feature type="transmembrane region" description="Helical" evidence="1">
    <location>
        <begin position="1308"/>
        <end position="1324"/>
    </location>
</feature>
<evidence type="ECO:0000313" key="3">
    <source>
        <dbReference type="EMBL" id="MYD89091.1"/>
    </source>
</evidence>
<feature type="transmembrane region" description="Helical" evidence="1">
    <location>
        <begin position="1181"/>
        <end position="1197"/>
    </location>
</feature>
<evidence type="ECO:0000259" key="2">
    <source>
        <dbReference type="Pfam" id="PF13231"/>
    </source>
</evidence>
<protein>
    <recommendedName>
        <fullName evidence="2">Glycosyltransferase RgtA/B/C/D-like domain-containing protein</fullName>
    </recommendedName>
</protein>
<organism evidence="3">
    <name type="scientific">Caldilineaceae bacterium SB0662_bin_9</name>
    <dbReference type="NCBI Taxonomy" id="2605258"/>
    <lineage>
        <taxon>Bacteria</taxon>
        <taxon>Bacillati</taxon>
        <taxon>Chloroflexota</taxon>
        <taxon>Caldilineae</taxon>
        <taxon>Caldilineales</taxon>
        <taxon>Caldilineaceae</taxon>
    </lineage>
</organism>
<feature type="transmembrane region" description="Helical" evidence="1">
    <location>
        <begin position="1269"/>
        <end position="1287"/>
    </location>
</feature>
<feature type="transmembrane region" description="Helical" evidence="1">
    <location>
        <begin position="316"/>
        <end position="333"/>
    </location>
</feature>
<feature type="transmembrane region" description="Helical" evidence="1">
    <location>
        <begin position="897"/>
        <end position="915"/>
    </location>
</feature>
<feature type="transmembrane region" description="Helical" evidence="1">
    <location>
        <begin position="1358"/>
        <end position="1377"/>
    </location>
</feature>
<feature type="transmembrane region" description="Helical" evidence="1">
    <location>
        <begin position="1430"/>
        <end position="1448"/>
    </location>
</feature>
<dbReference type="PANTHER" id="PTHR10790">
    <property type="entry name" value="TPR-DOMAIN CONTAINING PROTEIN"/>
    <property type="match status" value="1"/>
</dbReference>
<feature type="transmembrane region" description="Helical" evidence="1">
    <location>
        <begin position="1063"/>
        <end position="1082"/>
    </location>
</feature>
<dbReference type="PANTHER" id="PTHR10790:SF51">
    <property type="entry name" value="TETRATRICOPEPTIDE REPEAT PROTEIN"/>
    <property type="match status" value="1"/>
</dbReference>
<keyword evidence="1" id="KW-0812">Transmembrane</keyword>
<reference evidence="3" key="1">
    <citation type="submission" date="2019-09" db="EMBL/GenBank/DDBJ databases">
        <title>Characterisation of the sponge microbiome using genome-centric metagenomics.</title>
        <authorList>
            <person name="Engelberts J.P."/>
            <person name="Robbins S.J."/>
            <person name="De Goeij J.M."/>
            <person name="Aranda M."/>
            <person name="Bell S.C."/>
            <person name="Webster N.S."/>
        </authorList>
    </citation>
    <scope>NUCLEOTIDE SEQUENCE</scope>
    <source>
        <strain evidence="3">SB0662_bin_9</strain>
    </source>
</reference>
<feature type="transmembrane region" description="Helical" evidence="1">
    <location>
        <begin position="1330"/>
        <end position="1346"/>
    </location>
</feature>
<feature type="transmembrane region" description="Helical" evidence="1">
    <location>
        <begin position="554"/>
        <end position="572"/>
    </location>
</feature>
<proteinExistence type="predicted"/>
<evidence type="ECO:0000256" key="1">
    <source>
        <dbReference type="SAM" id="Phobius"/>
    </source>
</evidence>
<feature type="transmembrane region" description="Helical" evidence="1">
    <location>
        <begin position="369"/>
        <end position="390"/>
    </location>
</feature>
<keyword evidence="1" id="KW-0472">Membrane</keyword>
<feature type="transmembrane region" description="Helical" evidence="1">
    <location>
        <begin position="935"/>
        <end position="956"/>
    </location>
</feature>
<feature type="transmembrane region" description="Helical" evidence="1">
    <location>
        <begin position="1151"/>
        <end position="1174"/>
    </location>
</feature>
<feature type="transmembrane region" description="Helical" evidence="1">
    <location>
        <begin position="502"/>
        <end position="525"/>
    </location>
</feature>
<feature type="transmembrane region" description="Helical" evidence="1">
    <location>
        <begin position="1397"/>
        <end position="1418"/>
    </location>
</feature>
<name>A0A6B1DPP8_9CHLR</name>
<sequence>MVTPSPENPCATALWRRIWMSCRLAPGSLLRDTARARCLTRAAAWARGIWIWGIPTRTIGAGPGGRTCICFGHRRRQMRSSGFCRRSRPTANPSASGPPDPMAVLAPMLHAIRTLRTTWCLVLIVAVGLAVRVWHLDYDQGMGSHPDERSNSYYAMRIRAPVSPDLWLDPNRSPLNPFLNPDGSEKHNFTYGHFPLYLGVAVAHALHRMEPLLESVGIGGRFLEAVRNGTRDPRDLLFGARLAIALLDTATIVLVFLLGRQVYGSGTGLVAAGWYALAMQPVKDSHFFAFDPAATTFLVLAGLGSVLMLQDGRRGLGTVLAGLGVGLSVSSKFSALVSIGMPVVAGWLAVAAPTLAWRSVSLPRRSARAAAMVALAVSVGFVAFAVTSPFSLLDWAQYRFAVIDMQGDMVSGASDWPFTRQYRGTLPYLYFLRQQLQYGLWYPLGLAACIGSGWLILRAAASVTGRARSWLLRPRPGEWVILAWVVPYFLLTGVFLAKFNRYMLPLLPFMIVLGAAWTTWFLGWWGSNRLAQRMSSESVPGGNPHLGAKRSNRFGRTCIALVTVGSVFWLAANIQGIYRSSHTWLEASRWIYTHVEPGSTIMWELWDDPLPREITDSDGNVRNARTEGYRYVEFSAFDNDDETKLASLAAGLAAADYVVYSSNRIYDSVPRLPQRYPMTIRYYQAMWSGELGFEEVFRVDAAPRLFGVRMGDDNADESWSLYDHPPVSIFQKRRTMTESEVHSLLEPHLAHARHWWLPQPTLVERGVLGAVDFGLGLLAGGDIEDVSMDVREPDARTLRALAGRLLFGPSTGLVLDHQLIPDGPFDNYRFNQLFSLRAGLAIFGGWLVMFLLALIAWPFLFRLFPSLPDKGWMLARLTGVLGASLPVWWVAHAGIRAFTVWGLWTTVALFAALAAGSAWRQRTELRASLVSRWRLLLMIEAGVLLAVLFMSVLRLANPDLWHPWEGGEKFMDIAMVNGILASPSFPPIDPHFAGKYINYYYFGQYLVAFLAKLTGIWSEVFYNVALVVWFALTVQLSWASAFYFHHAQGGGQQAWRVSLRRALWAPFLLVGIGNLCGVLMQLDVWRGRVLGDSGQFPEQPWPARVIGEVLAGAFNDIRNGSLAAHDWWASSRTIPATITEFPYWSFLFGDLHAHLMALPLALGVCVLVVIGLNFDLSRRQAVALLGCAAILWSMLVATNLWELPLYGGLILATATLVCLRVWNSPRWQQFAAIPLMFGTVAYLAGFPFWRTFELTSAVGGLDLVRSGDGLAPWLKMWGLFVVLVLSWQTLQVKAGSGQRLPRRTATDLWPAAALIGLAAAALLWWELPVLLLTGAMLAVASWLVWRQRSAPDSTDFQVNLLLLAVTGIWAGSQVVYVADFLDGSDHYRMNTVFKFFFQAWILVALAGSMVLPGLWQLLQQAWGLRTMQAARLAFGVLLAASLVFLPLGTPSRLARRFDVTPAPFSTLNGLEFMRFGEYVWPAGGDFIALASDMDAINWLNVNIDKTWVILESSETDYYRAGGTRAATFTGLPGLMGSHQNEKRHPELVASRSALHRALWATRDHEALLDMLQTHSIALIYAGQLEQAEHPDGVARFASMYEKGLLDLLYDSDLTRIYAVPAVYRG</sequence>
<feature type="transmembrane region" description="Helical" evidence="1">
    <location>
        <begin position="236"/>
        <end position="259"/>
    </location>
</feature>